<sequence>MNAHGIPAWRVVLDGQDLTERVRPRLQDLTLTESRGGEADQLDLVILDHDGRLALPRRGVELSVALGWTDSGLIDKGRFRVDEVEHSGAPDVITVRARSADLSHPMRTRRERSWHQVTLGDVVRNLAGEHGLQARIAPSLAGIAIPHLDQTGESDVHLLTRLGRRYDAVATVKAGHLLFVPIGSGTTASGDPLPSPLITRRDGDRHRYALADRDTYSGVRAYWHDKPGANRRSVLVGESGNAKRLRETYSSEAEAREHAHAEWQRVQRGAATMEYTLARGRADLYPEQRLRLQGFKREIDATPWLIAKATHTISGSGGYTTRLELETDIAG</sequence>
<evidence type="ECO:0000313" key="2">
    <source>
        <dbReference type="Proteomes" id="UP000269708"/>
    </source>
</evidence>
<keyword evidence="2" id="KW-1185">Reference proteome</keyword>
<dbReference type="RefSeq" id="WP_123771482.1">
    <property type="nucleotide sequence ID" value="NZ_RKQN01000008.1"/>
</dbReference>
<evidence type="ECO:0000313" key="1">
    <source>
        <dbReference type="EMBL" id="RPE74638.1"/>
    </source>
</evidence>
<comment type="caution">
    <text evidence="1">The sequence shown here is derived from an EMBL/GenBank/DDBJ whole genome shotgun (WGS) entry which is preliminary data.</text>
</comment>
<dbReference type="AlphaFoldDB" id="A0A3N4UX07"/>
<proteinExistence type="predicted"/>
<protein>
    <recommendedName>
        <fullName evidence="3">Phage protein D</fullName>
    </recommendedName>
</protein>
<dbReference type="SUPFAM" id="SSF69279">
    <property type="entry name" value="Phage tail proteins"/>
    <property type="match status" value="1"/>
</dbReference>
<dbReference type="InterPro" id="IPR052726">
    <property type="entry name" value="Phage_Baseplate_Hub"/>
</dbReference>
<dbReference type="PANTHER" id="PTHR35862:SF3">
    <property type="entry name" value="FELS-2 PROPHAGE PROTEIN"/>
    <property type="match status" value="1"/>
</dbReference>
<name>A0A3N4UX07_9GAMM</name>
<reference evidence="1 2" key="1">
    <citation type="submission" date="2018-11" db="EMBL/GenBank/DDBJ databases">
        <title>Genomic Encyclopedia of Type Strains, Phase IV (KMG-IV): sequencing the most valuable type-strain genomes for metagenomic binning, comparative biology and taxonomic classification.</title>
        <authorList>
            <person name="Goeker M."/>
        </authorList>
    </citation>
    <scope>NUCLEOTIDE SEQUENCE [LARGE SCALE GENOMIC DNA]</scope>
    <source>
        <strain evidence="1 2">DSM 25623</strain>
    </source>
</reference>
<dbReference type="Proteomes" id="UP000269708">
    <property type="component" value="Unassembled WGS sequence"/>
</dbReference>
<dbReference type="EMBL" id="RKQN01000008">
    <property type="protein sequence ID" value="RPE74638.1"/>
    <property type="molecule type" value="Genomic_DNA"/>
</dbReference>
<organism evidence="1 2">
    <name type="scientific">Vulcaniibacterium tengchongense</name>
    <dbReference type="NCBI Taxonomy" id="1273429"/>
    <lineage>
        <taxon>Bacteria</taxon>
        <taxon>Pseudomonadati</taxon>
        <taxon>Pseudomonadota</taxon>
        <taxon>Gammaproteobacteria</taxon>
        <taxon>Lysobacterales</taxon>
        <taxon>Lysobacteraceae</taxon>
        <taxon>Vulcaniibacterium</taxon>
    </lineage>
</organism>
<accession>A0A3N4UX07</accession>
<dbReference type="Pfam" id="PF05954">
    <property type="entry name" value="Phage_GPD"/>
    <property type="match status" value="1"/>
</dbReference>
<dbReference type="OrthoDB" id="4070623at2"/>
<dbReference type="PANTHER" id="PTHR35862">
    <property type="entry name" value="FELS-2 PROPHAGE PROTEIN"/>
    <property type="match status" value="1"/>
</dbReference>
<gene>
    <name evidence="1" type="ORF">EDC50_3167</name>
</gene>
<evidence type="ECO:0008006" key="3">
    <source>
        <dbReference type="Google" id="ProtNLM"/>
    </source>
</evidence>